<comment type="caution">
    <text evidence="1">The sequence shown here is derived from an EMBL/GenBank/DDBJ whole genome shotgun (WGS) entry which is preliminary data.</text>
</comment>
<evidence type="ECO:0000313" key="1">
    <source>
        <dbReference type="EMBL" id="MBK8573460.1"/>
    </source>
</evidence>
<reference evidence="1 2" key="1">
    <citation type="submission" date="2020-10" db="EMBL/GenBank/DDBJ databases">
        <title>Connecting structure to function with the recovery of over 1000 high-quality activated sludge metagenome-assembled genomes encoding full-length rRNA genes using long-read sequencing.</title>
        <authorList>
            <person name="Singleton C.M."/>
            <person name="Petriglieri F."/>
            <person name="Kristensen J.M."/>
            <person name="Kirkegaard R.H."/>
            <person name="Michaelsen T.Y."/>
            <person name="Andersen M.H."/>
            <person name="Karst S.M."/>
            <person name="Dueholm M.S."/>
            <person name="Nielsen P.H."/>
            <person name="Albertsen M."/>
        </authorList>
    </citation>
    <scope>NUCLEOTIDE SEQUENCE [LARGE SCALE GENOMIC DNA]</scope>
    <source>
        <strain evidence="1">OdNE_18-Q3-R46-58_MAXAC.008</strain>
    </source>
</reference>
<protein>
    <submittedName>
        <fullName evidence="1">Uncharacterized protein</fullName>
    </submittedName>
</protein>
<name>A0A936F4A4_9BACT</name>
<dbReference type="Proteomes" id="UP000709959">
    <property type="component" value="Unassembled WGS sequence"/>
</dbReference>
<dbReference type="EMBL" id="JADKCH010000019">
    <property type="protein sequence ID" value="MBK8573460.1"/>
    <property type="molecule type" value="Genomic_DNA"/>
</dbReference>
<gene>
    <name evidence="1" type="ORF">IPN91_12670</name>
</gene>
<organism evidence="1 2">
    <name type="scientific">Candidatus Geothrix odensensis</name>
    <dbReference type="NCBI Taxonomy" id="2954440"/>
    <lineage>
        <taxon>Bacteria</taxon>
        <taxon>Pseudomonadati</taxon>
        <taxon>Acidobacteriota</taxon>
        <taxon>Holophagae</taxon>
        <taxon>Holophagales</taxon>
        <taxon>Holophagaceae</taxon>
        <taxon>Geothrix</taxon>
    </lineage>
</organism>
<accession>A0A936F4A4</accession>
<sequence length="232" mass="25586">MNLFKKGGRVRKLVPLALVVLPWFLKDHLATLLEEQSREAEQVLIEQGNQEQREQQGREIRGLNLKLAEIALRQKAAEMSERAIRQEEAETMADIIQAEGRAMAHSGKSLQKFLPKVDMNEDQRKSLEESARIAQEVGTALTAFDPKAAPEGNDALIAQWEPTEARLSKAFEDLADAAEQDREASASAANIARFLAWIFTAVAAMMIGGWKQLFSGADSEEGEDEPAGSAAR</sequence>
<proteinExistence type="predicted"/>
<evidence type="ECO:0000313" key="2">
    <source>
        <dbReference type="Proteomes" id="UP000709959"/>
    </source>
</evidence>
<dbReference type="AlphaFoldDB" id="A0A936F4A4"/>